<feature type="compositionally biased region" description="Pro residues" evidence="1">
    <location>
        <begin position="397"/>
        <end position="406"/>
    </location>
</feature>
<feature type="region of interest" description="Disordered" evidence="1">
    <location>
        <begin position="372"/>
        <end position="486"/>
    </location>
</feature>
<reference evidence="2" key="1">
    <citation type="submission" date="2023-03" db="EMBL/GenBank/DDBJ databases">
        <title>Massive genome expansion in bonnet fungi (Mycena s.s.) driven by repeated elements and novel gene families across ecological guilds.</title>
        <authorList>
            <consortium name="Lawrence Berkeley National Laboratory"/>
            <person name="Harder C.B."/>
            <person name="Miyauchi S."/>
            <person name="Viragh M."/>
            <person name="Kuo A."/>
            <person name="Thoen E."/>
            <person name="Andreopoulos B."/>
            <person name="Lu D."/>
            <person name="Skrede I."/>
            <person name="Drula E."/>
            <person name="Henrissat B."/>
            <person name="Morin E."/>
            <person name="Kohler A."/>
            <person name="Barry K."/>
            <person name="LaButti K."/>
            <person name="Morin E."/>
            <person name="Salamov A."/>
            <person name="Lipzen A."/>
            <person name="Mereny Z."/>
            <person name="Hegedus B."/>
            <person name="Baldrian P."/>
            <person name="Stursova M."/>
            <person name="Weitz H."/>
            <person name="Taylor A."/>
            <person name="Grigoriev I.V."/>
            <person name="Nagy L.G."/>
            <person name="Martin F."/>
            <person name="Kauserud H."/>
        </authorList>
    </citation>
    <scope>NUCLEOTIDE SEQUENCE</scope>
    <source>
        <strain evidence="2">CBHHK067</strain>
    </source>
</reference>
<evidence type="ECO:0000313" key="2">
    <source>
        <dbReference type="EMBL" id="KAJ7661801.1"/>
    </source>
</evidence>
<keyword evidence="3" id="KW-1185">Reference proteome</keyword>
<dbReference type="EMBL" id="JARKIE010000246">
    <property type="protein sequence ID" value="KAJ7661801.1"/>
    <property type="molecule type" value="Genomic_DNA"/>
</dbReference>
<feature type="compositionally biased region" description="Acidic residues" evidence="1">
    <location>
        <begin position="417"/>
        <end position="427"/>
    </location>
</feature>
<evidence type="ECO:0000256" key="1">
    <source>
        <dbReference type="SAM" id="MobiDB-lite"/>
    </source>
</evidence>
<comment type="caution">
    <text evidence="2">The sequence shown here is derived from an EMBL/GenBank/DDBJ whole genome shotgun (WGS) entry which is preliminary data.</text>
</comment>
<proteinExistence type="predicted"/>
<name>A0AAD7CT13_MYCRO</name>
<protein>
    <submittedName>
        <fullName evidence="2">Uncharacterized protein</fullName>
    </submittedName>
</protein>
<sequence>MIQRTPIDLDRRAGARIAAATGRSSTRAIARSLRDYADRETINPAATENRTLVHRVGANAVSFVEVERLHDLKEAQRLGICTINIEQIEVTAEHMQAIDEVLVAKMHADLRQAVPFIFDYFDDPEDDPFVEDRWNIIPTQQGWLVCDHHTNDHHEVLRTQLLHPNFDFIMFLYNEKCKIEDELCTENHPVRVRKRQEQQEALDKYCAKLPPMIPLSRLESPAPPDWMDESFHRHDLPHTFRMFMLQMGRVPDIPGAAEDLIQSLEQDFWNFVPYSFDPAPIIDHPITYDEHRFMLEYSEREFLLLTDTYHNRGYELPYSTILWERWDPRTFLEREHAELTAAFEHAATQAAERHNRNELLMTDTEIDTDMEEWTEEKSDTETSWSNCGFTSSGDDTPPSPPPPPPASGAAAIALDGCDSDSEFDSDGDQIPHLQDVSDTESEFDVDDESGSWSDYDSEGDRIPDLQDVPESESGSDDESDGSHGDGPCDNGFCLDWQHRYAPMQKPGMTTLGCTPYKFARQHLQNLVNRVNKGE</sequence>
<feature type="compositionally biased region" description="Acidic residues" evidence="1">
    <location>
        <begin position="437"/>
        <end position="449"/>
    </location>
</feature>
<dbReference type="AlphaFoldDB" id="A0AAD7CT13"/>
<evidence type="ECO:0000313" key="3">
    <source>
        <dbReference type="Proteomes" id="UP001221757"/>
    </source>
</evidence>
<organism evidence="2 3">
    <name type="scientific">Mycena rosella</name>
    <name type="common">Pink bonnet</name>
    <name type="synonym">Agaricus rosellus</name>
    <dbReference type="NCBI Taxonomy" id="1033263"/>
    <lineage>
        <taxon>Eukaryota</taxon>
        <taxon>Fungi</taxon>
        <taxon>Dikarya</taxon>
        <taxon>Basidiomycota</taxon>
        <taxon>Agaricomycotina</taxon>
        <taxon>Agaricomycetes</taxon>
        <taxon>Agaricomycetidae</taxon>
        <taxon>Agaricales</taxon>
        <taxon>Marasmiineae</taxon>
        <taxon>Mycenaceae</taxon>
        <taxon>Mycena</taxon>
    </lineage>
</organism>
<gene>
    <name evidence="2" type="ORF">B0H17DRAFT_1144524</name>
</gene>
<feature type="compositionally biased region" description="Acidic residues" evidence="1">
    <location>
        <begin position="467"/>
        <end position="479"/>
    </location>
</feature>
<dbReference type="Proteomes" id="UP001221757">
    <property type="component" value="Unassembled WGS sequence"/>
</dbReference>
<accession>A0AAD7CT13</accession>